<evidence type="ECO:0000256" key="2">
    <source>
        <dbReference type="ARBA" id="ARBA00022688"/>
    </source>
</evidence>
<comment type="function">
    <text evidence="4">Removes the pyruvyl group from chorismate, with concomitant aromatization of the ring, to provide 4-hydroxybenzoate (4HB) for the ubiquinone pathway.</text>
</comment>
<dbReference type="HAMAP" id="MF_01632">
    <property type="entry name" value="UbiC"/>
    <property type="match status" value="1"/>
</dbReference>
<gene>
    <name evidence="4" type="primary">ubiC</name>
    <name evidence="5" type="ORF">V6U78_03970</name>
</gene>
<comment type="subcellular location">
    <subcellularLocation>
        <location evidence="4">Cytoplasm</location>
    </subcellularLocation>
</comment>
<dbReference type="Pfam" id="PF04345">
    <property type="entry name" value="Chor_lyase"/>
    <property type="match status" value="1"/>
</dbReference>
<name>A0ABW8PVB3_9GAMM</name>
<keyword evidence="2 4" id="KW-0831">Ubiquinone biosynthesis</keyword>
<dbReference type="SUPFAM" id="SSF64288">
    <property type="entry name" value="Chorismate lyase-like"/>
    <property type="match status" value="1"/>
</dbReference>
<evidence type="ECO:0000256" key="3">
    <source>
        <dbReference type="ARBA" id="ARBA00023239"/>
    </source>
</evidence>
<keyword evidence="4" id="KW-0670">Pyruvate</keyword>
<comment type="catalytic activity">
    <reaction evidence="4">
        <text>chorismate = 4-hydroxybenzoate + pyruvate</text>
        <dbReference type="Rhea" id="RHEA:16505"/>
        <dbReference type="ChEBI" id="CHEBI:15361"/>
        <dbReference type="ChEBI" id="CHEBI:17879"/>
        <dbReference type="ChEBI" id="CHEBI:29748"/>
        <dbReference type="EC" id="4.1.3.40"/>
    </reaction>
</comment>
<dbReference type="InterPro" id="IPR028978">
    <property type="entry name" value="Chorismate_lyase_/UTRA_dom_sf"/>
</dbReference>
<dbReference type="InterPro" id="IPR007440">
    <property type="entry name" value="Chorismate--pyruvate_lyase"/>
</dbReference>
<dbReference type="Proteomes" id="UP001621714">
    <property type="component" value="Unassembled WGS sequence"/>
</dbReference>
<feature type="binding site" evidence="4">
    <location>
        <position position="86"/>
    </location>
    <ligand>
        <name>substrate</name>
    </ligand>
</feature>
<comment type="similarity">
    <text evidence="4">Belongs to the UbiC family.</text>
</comment>
<evidence type="ECO:0000256" key="1">
    <source>
        <dbReference type="ARBA" id="ARBA00022490"/>
    </source>
</evidence>
<dbReference type="Gene3D" id="3.40.1410.10">
    <property type="entry name" value="Chorismate lyase-like"/>
    <property type="match status" value="1"/>
</dbReference>
<protein>
    <recommendedName>
        <fullName evidence="4">Probable chorismate pyruvate-lyase</fullName>
        <shortName evidence="4">CL</shortName>
        <shortName evidence="4">CPL</shortName>
        <ecNumber evidence="4">4.1.3.40</ecNumber>
    </recommendedName>
</protein>
<reference evidence="5 6" key="1">
    <citation type="submission" date="2024-02" db="EMBL/GenBank/DDBJ databases">
        <title>Marinospirillum sp. MEB 164 isolated from Lonar lake sediment.</title>
        <authorList>
            <person name="Joshi A."/>
            <person name="Thite S."/>
        </authorList>
    </citation>
    <scope>NUCLEOTIDE SEQUENCE [LARGE SCALE GENOMIC DNA]</scope>
    <source>
        <strain evidence="5 6">MEB164</strain>
    </source>
</reference>
<keyword evidence="6" id="KW-1185">Reference proteome</keyword>
<feature type="binding site" evidence="4">
    <location>
        <position position="124"/>
    </location>
    <ligand>
        <name>substrate</name>
    </ligand>
</feature>
<comment type="pathway">
    <text evidence="4">Cofactor biosynthesis; ubiquinone biosynthesis.</text>
</comment>
<dbReference type="PANTHER" id="PTHR38683">
    <property type="entry name" value="CHORISMATE PYRUVATE-LYASE"/>
    <property type="match status" value="1"/>
</dbReference>
<dbReference type="PANTHER" id="PTHR38683:SF1">
    <property type="entry name" value="CHORISMATE PYRUVATE-LYASE"/>
    <property type="match status" value="1"/>
</dbReference>
<dbReference type="EMBL" id="JBANFI010000002">
    <property type="protein sequence ID" value="MFK7160190.1"/>
    <property type="molecule type" value="Genomic_DNA"/>
</dbReference>
<evidence type="ECO:0000313" key="5">
    <source>
        <dbReference type="EMBL" id="MFK7160190.1"/>
    </source>
</evidence>
<dbReference type="EC" id="4.1.3.40" evidence="4"/>
<keyword evidence="1 4" id="KW-0963">Cytoplasm</keyword>
<comment type="caution">
    <text evidence="5">The sequence shown here is derived from an EMBL/GenBank/DDBJ whole genome shotgun (WGS) entry which is preliminary data.</text>
</comment>
<dbReference type="RefSeq" id="WP_405337427.1">
    <property type="nucleotide sequence ID" value="NZ_JBANFI010000002.1"/>
</dbReference>
<evidence type="ECO:0000313" key="6">
    <source>
        <dbReference type="Proteomes" id="UP001621714"/>
    </source>
</evidence>
<evidence type="ECO:0000256" key="4">
    <source>
        <dbReference type="HAMAP-Rule" id="MF_01632"/>
    </source>
</evidence>
<dbReference type="GO" id="GO:0008813">
    <property type="term" value="F:chorismate lyase activity"/>
    <property type="evidence" value="ECO:0007669"/>
    <property type="project" value="UniProtKB-EC"/>
</dbReference>
<keyword evidence="3 4" id="KW-0456">Lyase</keyword>
<proteinExistence type="inferred from homology"/>
<comment type="caution">
    <text evidence="4">Lacks conserved residue(s) required for the propagation of feature annotation.</text>
</comment>
<feature type="binding site" evidence="4">
    <location>
        <position position="170"/>
    </location>
    <ligand>
        <name>substrate</name>
    </ligand>
</feature>
<sequence length="188" mass="21489">MLHLSTLQCQALEKAMPVRWQPNLALVHAPAGAWRSWLQERGSLTQRLQQQARSSFHVELLQQRVVHLRTQELAQLGWSRQPVLVRQVLLHVDQQPWVYARSLLPLVTSAPLYRRVRHLGNQALGQLLFSSADLQRGTFSYCAPHQLAFPSLWGRQSVFYQQQACVLVAEHFLPPMARALNLASHPLV</sequence>
<accession>A0ABW8PVB3</accession>
<organism evidence="5 6">
    <name type="scientific">Marinospirillum alkalitolerans</name>
    <dbReference type="NCBI Taxonomy" id="3123374"/>
    <lineage>
        <taxon>Bacteria</taxon>
        <taxon>Pseudomonadati</taxon>
        <taxon>Pseudomonadota</taxon>
        <taxon>Gammaproteobacteria</taxon>
        <taxon>Oceanospirillales</taxon>
        <taxon>Oceanospirillaceae</taxon>
        <taxon>Marinospirillum</taxon>
    </lineage>
</organism>